<name>A0A2D2LUT7_FAUOS</name>
<evidence type="ECO:0000313" key="1">
    <source>
        <dbReference type="EMBL" id="ATR78798.1"/>
    </source>
</evidence>
<dbReference type="EMBL" id="CP024443">
    <property type="protein sequence ID" value="ATR78798.1"/>
    <property type="molecule type" value="Genomic_DNA"/>
</dbReference>
<reference evidence="2" key="1">
    <citation type="submission" date="2017-11" db="EMBL/GenBank/DDBJ databases">
        <title>Complete genome sequence of Moraxella osloensis NP7 isolated from human skin.</title>
        <authorList>
            <person name="Lee K."/>
            <person name="Lim J.Y."/>
            <person name="Hwang I."/>
        </authorList>
    </citation>
    <scope>NUCLEOTIDE SEQUENCE [LARGE SCALE GENOMIC DNA]</scope>
    <source>
        <strain evidence="2">NP7</strain>
    </source>
</reference>
<organism evidence="1 2">
    <name type="scientific">Faucicola osloensis</name>
    <name type="common">Moraxella osloensis</name>
    <dbReference type="NCBI Taxonomy" id="34062"/>
    <lineage>
        <taxon>Bacteria</taxon>
        <taxon>Pseudomonadati</taxon>
        <taxon>Pseudomonadota</taxon>
        <taxon>Gammaproteobacteria</taxon>
        <taxon>Moraxellales</taxon>
        <taxon>Moraxellaceae</taxon>
        <taxon>Faucicola</taxon>
    </lineage>
</organism>
<dbReference type="RefSeq" id="WP_100270050.1">
    <property type="nucleotide sequence ID" value="NZ_CP024443.1"/>
</dbReference>
<proteinExistence type="predicted"/>
<sequence>MHGTEDFRLSNWGKAAYCDTLFISRNIDYQAILDFVSKFREREQDGRVTIICVYDSKALNPHTIELLKIAGVDYFVKKEVIDDTPDQYIKQLSNILS</sequence>
<gene>
    <name evidence="1" type="ORF">NP7_05715</name>
</gene>
<evidence type="ECO:0000313" key="2">
    <source>
        <dbReference type="Proteomes" id="UP000229340"/>
    </source>
</evidence>
<accession>A0A2D2LUT7</accession>
<dbReference type="Proteomes" id="UP000229340">
    <property type="component" value="Chromosome"/>
</dbReference>
<protein>
    <submittedName>
        <fullName evidence="1">Uncharacterized protein</fullName>
    </submittedName>
</protein>
<dbReference type="AlphaFoldDB" id="A0A2D2LUT7"/>